<keyword evidence="1" id="KW-0472">Membrane</keyword>
<evidence type="ECO:0000313" key="2">
    <source>
        <dbReference type="EMBL" id="VFK58264.1"/>
    </source>
</evidence>
<keyword evidence="1" id="KW-1133">Transmembrane helix</keyword>
<protein>
    <submittedName>
        <fullName evidence="3">Uncharacterized protein</fullName>
    </submittedName>
</protein>
<dbReference type="EMBL" id="CAADGD010000001">
    <property type="protein sequence ID" value="VFK68343.1"/>
    <property type="molecule type" value="Genomic_DNA"/>
</dbReference>
<evidence type="ECO:0000256" key="1">
    <source>
        <dbReference type="SAM" id="Phobius"/>
    </source>
</evidence>
<gene>
    <name evidence="2" type="ORF">BECKUNK1418G_GA0071005_100269</name>
    <name evidence="3" type="ORF">BECKUNK1418H_GA0071006_100169</name>
</gene>
<dbReference type="AlphaFoldDB" id="A0A451AQP4"/>
<feature type="transmembrane region" description="Helical" evidence="1">
    <location>
        <begin position="30"/>
        <end position="48"/>
    </location>
</feature>
<keyword evidence="1" id="KW-0812">Transmembrane</keyword>
<accession>A0A451AQP4</accession>
<dbReference type="EMBL" id="CAADFZ010000002">
    <property type="protein sequence ID" value="VFK58264.1"/>
    <property type="molecule type" value="Genomic_DNA"/>
</dbReference>
<reference evidence="3" key="1">
    <citation type="submission" date="2019-02" db="EMBL/GenBank/DDBJ databases">
        <authorList>
            <person name="Gruber-Vodicka R. H."/>
            <person name="Seah K. B. B."/>
        </authorList>
    </citation>
    <scope>NUCLEOTIDE SEQUENCE</scope>
    <source>
        <strain evidence="3">BECK_BY19</strain>
        <strain evidence="2">BECK_BY8</strain>
    </source>
</reference>
<name>A0A451AQP4_9GAMM</name>
<sequence length="84" mass="9338">MIKFTSKPKTETTKKWLTDSYRDHGKSFPWHWIAFGLCAIFGLLLLFANTRAAPRPRCGEEDSPACICAPVGSEGGEIYCGQID</sequence>
<evidence type="ECO:0000313" key="3">
    <source>
        <dbReference type="EMBL" id="VFK68343.1"/>
    </source>
</evidence>
<proteinExistence type="predicted"/>
<organism evidence="3">
    <name type="scientific">Candidatus Kentrum sp. UNK</name>
    <dbReference type="NCBI Taxonomy" id="2126344"/>
    <lineage>
        <taxon>Bacteria</taxon>
        <taxon>Pseudomonadati</taxon>
        <taxon>Pseudomonadota</taxon>
        <taxon>Gammaproteobacteria</taxon>
        <taxon>Candidatus Kentrum</taxon>
    </lineage>
</organism>